<feature type="domain" description="ABC transmembrane type-1" evidence="8">
    <location>
        <begin position="97"/>
        <end position="305"/>
    </location>
</feature>
<comment type="subcellular location">
    <subcellularLocation>
        <location evidence="1 7">Cell membrane</location>
        <topology evidence="1 7">Multi-pass membrane protein</topology>
    </subcellularLocation>
</comment>
<dbReference type="SUPFAM" id="SSF161098">
    <property type="entry name" value="MetI-like"/>
    <property type="match status" value="1"/>
</dbReference>
<feature type="transmembrane region" description="Helical" evidence="7">
    <location>
        <begin position="175"/>
        <end position="195"/>
    </location>
</feature>
<comment type="similarity">
    <text evidence="7">Belongs to the binding-protein-dependent transport system permease family.</text>
</comment>
<dbReference type="PANTHER" id="PTHR43163">
    <property type="entry name" value="DIPEPTIDE TRANSPORT SYSTEM PERMEASE PROTEIN DPPB-RELATED"/>
    <property type="match status" value="1"/>
</dbReference>
<feature type="transmembrane region" description="Helical" evidence="7">
    <location>
        <begin position="282"/>
        <end position="308"/>
    </location>
</feature>
<dbReference type="RefSeq" id="WP_349301146.1">
    <property type="nucleotide sequence ID" value="NZ_JBEDNQ010000013.1"/>
</dbReference>
<sequence length="315" mass="33084">MPVLVFFTRRAVAAVVLLVAITALAFTLVYSSNNNIARNILGELATQEQIDALSAELGLDRPLVVQYLDWLVSAVQGDLGVSFVTGTPVVDSLAIRLPVTLSLVTVSLVVAALIAIVLGIVAAVRRGWVDRGVQIFSVAAESLPNFWVGLALVSTFAIGLAWFPATGYVPIDQSVTGWVSTITLPVIALALSCIASTAQQIRSAVIDVLKKDYVRTLRARGLPEGAILARNVLRNAAPPAVTVVSLQFIGMLSGAVLIERVFALPGLGSLAVNAAIQSDIPVVMGVLVVAAVIVVVVNLAVDLAVTWINPKARIQ</sequence>
<keyword evidence="5 7" id="KW-1133">Transmembrane helix</keyword>
<feature type="transmembrane region" description="Helical" evidence="7">
    <location>
        <begin position="145"/>
        <end position="163"/>
    </location>
</feature>
<dbReference type="PROSITE" id="PS50928">
    <property type="entry name" value="ABC_TM1"/>
    <property type="match status" value="1"/>
</dbReference>
<keyword evidence="3" id="KW-1003">Cell membrane</keyword>
<evidence type="ECO:0000256" key="1">
    <source>
        <dbReference type="ARBA" id="ARBA00004651"/>
    </source>
</evidence>
<evidence type="ECO:0000256" key="6">
    <source>
        <dbReference type="ARBA" id="ARBA00023136"/>
    </source>
</evidence>
<protein>
    <submittedName>
        <fullName evidence="9">ABC transporter permease</fullName>
    </submittedName>
</protein>
<dbReference type="CDD" id="cd06261">
    <property type="entry name" value="TM_PBP2"/>
    <property type="match status" value="1"/>
</dbReference>
<evidence type="ECO:0000256" key="5">
    <source>
        <dbReference type="ARBA" id="ARBA00022989"/>
    </source>
</evidence>
<dbReference type="InterPro" id="IPR035906">
    <property type="entry name" value="MetI-like_sf"/>
</dbReference>
<evidence type="ECO:0000256" key="4">
    <source>
        <dbReference type="ARBA" id="ARBA00022692"/>
    </source>
</evidence>
<dbReference type="EMBL" id="JBEDNQ010000013">
    <property type="protein sequence ID" value="MEQ3554072.1"/>
    <property type="molecule type" value="Genomic_DNA"/>
</dbReference>
<dbReference type="Gene3D" id="1.10.3720.10">
    <property type="entry name" value="MetI-like"/>
    <property type="match status" value="1"/>
</dbReference>
<feature type="transmembrane region" description="Helical" evidence="7">
    <location>
        <begin position="240"/>
        <end position="262"/>
    </location>
</feature>
<keyword evidence="2 7" id="KW-0813">Transport</keyword>
<evidence type="ECO:0000313" key="10">
    <source>
        <dbReference type="Proteomes" id="UP001494902"/>
    </source>
</evidence>
<evidence type="ECO:0000259" key="8">
    <source>
        <dbReference type="PROSITE" id="PS50928"/>
    </source>
</evidence>
<comment type="caution">
    <text evidence="9">The sequence shown here is derived from an EMBL/GenBank/DDBJ whole genome shotgun (WGS) entry which is preliminary data.</text>
</comment>
<keyword evidence="10" id="KW-1185">Reference proteome</keyword>
<gene>
    <name evidence="9" type="ORF">WIS52_26685</name>
</gene>
<accession>A0ABV1KHY3</accession>
<name>A0ABV1KHY3_9PSEU</name>
<proteinExistence type="inferred from homology"/>
<keyword evidence="4 7" id="KW-0812">Transmembrane</keyword>
<dbReference type="Pfam" id="PF00528">
    <property type="entry name" value="BPD_transp_1"/>
    <property type="match status" value="1"/>
</dbReference>
<evidence type="ECO:0000256" key="3">
    <source>
        <dbReference type="ARBA" id="ARBA00022475"/>
    </source>
</evidence>
<dbReference type="InterPro" id="IPR000515">
    <property type="entry name" value="MetI-like"/>
</dbReference>
<keyword evidence="6 7" id="KW-0472">Membrane</keyword>
<organism evidence="9 10">
    <name type="scientific">Pseudonocardia nematodicida</name>
    <dbReference type="NCBI Taxonomy" id="1206997"/>
    <lineage>
        <taxon>Bacteria</taxon>
        <taxon>Bacillati</taxon>
        <taxon>Actinomycetota</taxon>
        <taxon>Actinomycetes</taxon>
        <taxon>Pseudonocardiales</taxon>
        <taxon>Pseudonocardiaceae</taxon>
        <taxon>Pseudonocardia</taxon>
    </lineage>
</organism>
<dbReference type="Pfam" id="PF19300">
    <property type="entry name" value="BPD_transp_1_N"/>
    <property type="match status" value="1"/>
</dbReference>
<dbReference type="Proteomes" id="UP001494902">
    <property type="component" value="Unassembled WGS sequence"/>
</dbReference>
<reference evidence="9 10" key="1">
    <citation type="submission" date="2024-03" db="EMBL/GenBank/DDBJ databases">
        <title>Draft genome sequence of Pseudonocardia nematodicida JCM 31783.</title>
        <authorList>
            <person name="Butdee W."/>
            <person name="Duangmal K."/>
        </authorList>
    </citation>
    <scope>NUCLEOTIDE SEQUENCE [LARGE SCALE GENOMIC DNA]</scope>
    <source>
        <strain evidence="9 10">JCM 31783</strain>
    </source>
</reference>
<dbReference type="InterPro" id="IPR045621">
    <property type="entry name" value="BPD_transp_1_N"/>
</dbReference>
<evidence type="ECO:0000313" key="9">
    <source>
        <dbReference type="EMBL" id="MEQ3554072.1"/>
    </source>
</evidence>
<evidence type="ECO:0000256" key="7">
    <source>
        <dbReference type="RuleBase" id="RU363032"/>
    </source>
</evidence>
<evidence type="ECO:0000256" key="2">
    <source>
        <dbReference type="ARBA" id="ARBA00022448"/>
    </source>
</evidence>
<dbReference type="PANTHER" id="PTHR43163:SF3">
    <property type="entry name" value="PEPTIDE ABC TRANSPORTER PERMEASE PROTEIN"/>
    <property type="match status" value="1"/>
</dbReference>
<feature type="transmembrane region" description="Helical" evidence="7">
    <location>
        <begin position="101"/>
        <end position="124"/>
    </location>
</feature>